<dbReference type="AlphaFoldDB" id="A0ABD0UGU6"/>
<name>A0ABD0UGU6_DENTH</name>
<keyword evidence="2" id="KW-1185">Reference proteome</keyword>
<reference evidence="1 2" key="1">
    <citation type="journal article" date="2024" name="Plant Biotechnol. J.">
        <title>Dendrobium thyrsiflorum genome and its molecular insights into genes involved in important horticultural traits.</title>
        <authorList>
            <person name="Chen B."/>
            <person name="Wang J.Y."/>
            <person name="Zheng P.J."/>
            <person name="Li K.L."/>
            <person name="Liang Y.M."/>
            <person name="Chen X.F."/>
            <person name="Zhang C."/>
            <person name="Zhao X."/>
            <person name="He X."/>
            <person name="Zhang G.Q."/>
            <person name="Liu Z.J."/>
            <person name="Xu Q."/>
        </authorList>
    </citation>
    <scope>NUCLEOTIDE SEQUENCE [LARGE SCALE GENOMIC DNA]</scope>
    <source>
        <strain evidence="1">GZMU011</strain>
    </source>
</reference>
<evidence type="ECO:0000313" key="2">
    <source>
        <dbReference type="Proteomes" id="UP001552299"/>
    </source>
</evidence>
<evidence type="ECO:0000313" key="1">
    <source>
        <dbReference type="EMBL" id="KAL0912040.1"/>
    </source>
</evidence>
<proteinExistence type="predicted"/>
<organism evidence="1 2">
    <name type="scientific">Dendrobium thyrsiflorum</name>
    <name type="common">Pinecone-like raceme dendrobium</name>
    <name type="synonym">Orchid</name>
    <dbReference type="NCBI Taxonomy" id="117978"/>
    <lineage>
        <taxon>Eukaryota</taxon>
        <taxon>Viridiplantae</taxon>
        <taxon>Streptophyta</taxon>
        <taxon>Embryophyta</taxon>
        <taxon>Tracheophyta</taxon>
        <taxon>Spermatophyta</taxon>
        <taxon>Magnoliopsida</taxon>
        <taxon>Liliopsida</taxon>
        <taxon>Asparagales</taxon>
        <taxon>Orchidaceae</taxon>
        <taxon>Epidendroideae</taxon>
        <taxon>Malaxideae</taxon>
        <taxon>Dendrobiinae</taxon>
        <taxon>Dendrobium</taxon>
    </lineage>
</organism>
<accession>A0ABD0UGU6</accession>
<dbReference type="EMBL" id="JANQDX010000014">
    <property type="protein sequence ID" value="KAL0912040.1"/>
    <property type="molecule type" value="Genomic_DNA"/>
</dbReference>
<dbReference type="Proteomes" id="UP001552299">
    <property type="component" value="Unassembled WGS sequence"/>
</dbReference>
<protein>
    <submittedName>
        <fullName evidence="1">Uncharacterized protein</fullName>
    </submittedName>
</protein>
<sequence length="154" mass="17040">MMSAGCCIHDESSTIACEFCYKSLVASYRTSEEQDVSQLATKGDLSLGSRWGWLPASLRSIEHPIFGRNGARLLESRSALGREPGFNAEDCFPGATKELRKKLEEDNRNLAWSNLCESLTTPPHKISPSLLSQSSPSLFSLSTLTRQLNSKRFP</sequence>
<gene>
    <name evidence="1" type="ORF">M5K25_017983</name>
</gene>
<comment type="caution">
    <text evidence="1">The sequence shown here is derived from an EMBL/GenBank/DDBJ whole genome shotgun (WGS) entry which is preliminary data.</text>
</comment>